<dbReference type="GO" id="GO:0004519">
    <property type="term" value="F:endonuclease activity"/>
    <property type="evidence" value="ECO:0007669"/>
    <property type="project" value="UniProtKB-KW"/>
</dbReference>
<dbReference type="Pfam" id="PF00565">
    <property type="entry name" value="SNase"/>
    <property type="match status" value="1"/>
</dbReference>
<dbReference type="AlphaFoldDB" id="A0A4R8FZI8"/>
<dbReference type="SMART" id="SM00318">
    <property type="entry name" value="SNc"/>
    <property type="match status" value="1"/>
</dbReference>
<feature type="domain" description="TNase-like" evidence="2">
    <location>
        <begin position="32"/>
        <end position="150"/>
    </location>
</feature>
<gene>
    <name evidence="3" type="ORF">DFO67_108126</name>
</gene>
<proteinExistence type="predicted"/>
<sequence length="150" mass="16475">MKQIVDAIPKQISILFLLCIAALPAFADDYGSATVKRVTSIYDGDTFRVDIEGWPAVVGERVPVRILGIDTPELRGSSDCEKLLARAAKQFTVAKLREADEIRLEHIDRGKYFRLLADVMVDGASLGQALIEAGHARPYDGGAKAKEWCE</sequence>
<evidence type="ECO:0000313" key="4">
    <source>
        <dbReference type="Proteomes" id="UP000294489"/>
    </source>
</evidence>
<evidence type="ECO:0000259" key="2">
    <source>
        <dbReference type="PROSITE" id="PS50830"/>
    </source>
</evidence>
<comment type="caution">
    <text evidence="3">The sequence shown here is derived from an EMBL/GenBank/DDBJ whole genome shotgun (WGS) entry which is preliminary data.</text>
</comment>
<accession>A0A4R8FZI8</accession>
<evidence type="ECO:0000256" key="1">
    <source>
        <dbReference type="SAM" id="SignalP"/>
    </source>
</evidence>
<keyword evidence="3" id="KW-0540">Nuclease</keyword>
<reference evidence="3 4" key="1">
    <citation type="submission" date="2019-03" db="EMBL/GenBank/DDBJ databases">
        <title>Freshwater and sediment microbial communities from various areas in North America, analyzing microbe dynamics in response to fracking.</title>
        <authorList>
            <person name="Lamendella R."/>
        </authorList>
    </citation>
    <scope>NUCLEOTIDE SEQUENCE [LARGE SCALE GENOMIC DNA]</scope>
    <source>
        <strain evidence="3 4">6_TX</strain>
    </source>
</reference>
<keyword evidence="3" id="KW-0255">Endonuclease</keyword>
<dbReference type="Gene3D" id="2.40.50.90">
    <property type="match status" value="1"/>
</dbReference>
<feature type="signal peptide" evidence="1">
    <location>
        <begin position="1"/>
        <end position="27"/>
    </location>
</feature>
<dbReference type="InterPro" id="IPR016071">
    <property type="entry name" value="Staphylococal_nuclease_OB-fold"/>
</dbReference>
<protein>
    <submittedName>
        <fullName evidence="3">Endonuclease YncB(Thermonuclease family)</fullName>
    </submittedName>
</protein>
<dbReference type="PROSITE" id="PS50830">
    <property type="entry name" value="TNASE_3"/>
    <property type="match status" value="1"/>
</dbReference>
<evidence type="ECO:0000313" key="3">
    <source>
        <dbReference type="EMBL" id="TDX29082.1"/>
    </source>
</evidence>
<keyword evidence="1" id="KW-0732">Signal</keyword>
<dbReference type="InterPro" id="IPR035437">
    <property type="entry name" value="SNase_OB-fold_sf"/>
</dbReference>
<organism evidence="3 4">
    <name type="scientific">Modicisalibacter xianhensis</name>
    <dbReference type="NCBI Taxonomy" id="442341"/>
    <lineage>
        <taxon>Bacteria</taxon>
        <taxon>Pseudomonadati</taxon>
        <taxon>Pseudomonadota</taxon>
        <taxon>Gammaproteobacteria</taxon>
        <taxon>Oceanospirillales</taxon>
        <taxon>Halomonadaceae</taxon>
        <taxon>Modicisalibacter</taxon>
    </lineage>
</organism>
<dbReference type="RefSeq" id="WP_134017925.1">
    <property type="nucleotide sequence ID" value="NZ_SOEC01000008.1"/>
</dbReference>
<feature type="chain" id="PRO_5020645659" evidence="1">
    <location>
        <begin position="28"/>
        <end position="150"/>
    </location>
</feature>
<dbReference type="EMBL" id="SOEC01000008">
    <property type="protein sequence ID" value="TDX29082.1"/>
    <property type="molecule type" value="Genomic_DNA"/>
</dbReference>
<dbReference type="OrthoDB" id="309040at2"/>
<dbReference type="SUPFAM" id="SSF50199">
    <property type="entry name" value="Staphylococcal nuclease"/>
    <property type="match status" value="1"/>
</dbReference>
<name>A0A4R8FZI8_9GAMM</name>
<dbReference type="Proteomes" id="UP000294489">
    <property type="component" value="Unassembled WGS sequence"/>
</dbReference>
<keyword evidence="3" id="KW-0378">Hydrolase</keyword>